<dbReference type="InterPro" id="IPR007052">
    <property type="entry name" value="CS_dom"/>
</dbReference>
<feature type="domain" description="CS" evidence="4">
    <location>
        <begin position="70"/>
        <end position="164"/>
    </location>
</feature>
<dbReference type="GO" id="GO:0051259">
    <property type="term" value="P:protein complex oligomerization"/>
    <property type="evidence" value="ECO:0007669"/>
    <property type="project" value="InterPro"/>
</dbReference>
<evidence type="ECO:0000313" key="6">
    <source>
        <dbReference type="Proteomes" id="UP001230268"/>
    </source>
</evidence>
<dbReference type="SUPFAM" id="SSF49764">
    <property type="entry name" value="HSP20-like chaperones"/>
    <property type="match status" value="1"/>
</dbReference>
<dbReference type="PROSITE" id="PS51203">
    <property type="entry name" value="CS"/>
    <property type="match status" value="1"/>
</dbReference>
<dbReference type="Pfam" id="PF07743">
    <property type="entry name" value="HSCB_C"/>
    <property type="match status" value="1"/>
</dbReference>
<accession>A0AAD8UUW9</accession>
<feature type="chain" id="PRO_5042146325" description="CS domain-containing protein" evidence="3">
    <location>
        <begin position="22"/>
        <end position="989"/>
    </location>
</feature>
<keyword evidence="6" id="KW-1185">Reference proteome</keyword>
<dbReference type="GO" id="GO:0051087">
    <property type="term" value="F:protein-folding chaperone binding"/>
    <property type="evidence" value="ECO:0007669"/>
    <property type="project" value="InterPro"/>
</dbReference>
<proteinExistence type="inferred from homology"/>
<keyword evidence="2" id="KW-0143">Chaperone</keyword>
<dbReference type="InterPro" id="IPR004640">
    <property type="entry name" value="HscB"/>
</dbReference>
<dbReference type="Pfam" id="PF04969">
    <property type="entry name" value="CS"/>
    <property type="match status" value="1"/>
</dbReference>
<name>A0AAD8UUW9_BABGI</name>
<keyword evidence="3" id="KW-0732">Signal</keyword>
<comment type="similarity">
    <text evidence="1">Belongs to the HscB family.</text>
</comment>
<dbReference type="Gene3D" id="1.10.287.110">
    <property type="entry name" value="DnaJ domain"/>
    <property type="match status" value="1"/>
</dbReference>
<dbReference type="EMBL" id="JAVEPI010000001">
    <property type="protein sequence ID" value="KAK1444987.1"/>
    <property type="molecule type" value="Genomic_DNA"/>
</dbReference>
<dbReference type="AlphaFoldDB" id="A0AAD8UUW9"/>
<evidence type="ECO:0000313" key="5">
    <source>
        <dbReference type="EMBL" id="KAK1444987.1"/>
    </source>
</evidence>
<evidence type="ECO:0000256" key="3">
    <source>
        <dbReference type="SAM" id="SignalP"/>
    </source>
</evidence>
<evidence type="ECO:0000256" key="1">
    <source>
        <dbReference type="ARBA" id="ARBA00010476"/>
    </source>
</evidence>
<dbReference type="SUPFAM" id="SSF47144">
    <property type="entry name" value="HSC20 (HSCB), C-terminal oligomerisation domain"/>
    <property type="match status" value="1"/>
</dbReference>
<evidence type="ECO:0000256" key="2">
    <source>
        <dbReference type="ARBA" id="ARBA00023186"/>
    </source>
</evidence>
<dbReference type="CDD" id="cd06467">
    <property type="entry name" value="p23_NUDC_like"/>
    <property type="match status" value="1"/>
</dbReference>
<organism evidence="5 6">
    <name type="scientific">Babesia gibsoni</name>
    <dbReference type="NCBI Taxonomy" id="33632"/>
    <lineage>
        <taxon>Eukaryota</taxon>
        <taxon>Sar</taxon>
        <taxon>Alveolata</taxon>
        <taxon>Apicomplexa</taxon>
        <taxon>Aconoidasida</taxon>
        <taxon>Piroplasmida</taxon>
        <taxon>Babesiidae</taxon>
        <taxon>Babesia</taxon>
    </lineage>
</organism>
<feature type="signal peptide" evidence="3">
    <location>
        <begin position="1"/>
        <end position="21"/>
    </location>
</feature>
<dbReference type="InterPro" id="IPR009073">
    <property type="entry name" value="HscB_oligo_C"/>
</dbReference>
<dbReference type="InterPro" id="IPR008978">
    <property type="entry name" value="HSP20-like_chaperone"/>
</dbReference>
<dbReference type="PANTHER" id="PTHR14021">
    <property type="entry name" value="IRON-SULFUR CLUSTER CO-CHAPERONE PROTEIN HSCB"/>
    <property type="match status" value="1"/>
</dbReference>
<dbReference type="InterPro" id="IPR036386">
    <property type="entry name" value="HscB_C_sf"/>
</dbReference>
<dbReference type="GO" id="GO:0005739">
    <property type="term" value="C:mitochondrion"/>
    <property type="evidence" value="ECO:0007669"/>
    <property type="project" value="TreeGrafter"/>
</dbReference>
<sequence length="989" mass="113223">MNDTWICAVALTLSFWLAGSTLLRCDRKGYRFHNFLGDNTLIARRSSAFLVANNAAPWRCRTTALGAGWGRTEHYTWNEDNKHVFVTVVVQPTIEADDIEVKIEPNSIHVLKKKSLVPLVSGNTKGSIDVDGSFWTIEETNGVRQLKLSLKKSEKETAFWHGVIKNEVVQQQAYDAVQLHDVSISKSQSVEPGGVFWRREFPTIDAYQLQEILHRWMSRESTKEVPYGKPKLPVNVTFIHEGAGGKLIYASDHPEVDEYMEILVRPVITEDNKHSGGGSEVICVNSPTTHILSGELGVDQADSIKMSLGLLLQAFERDVHKLEGLIKHKQEEDDQFNYMGSAAFLDTENLQSYVRYHKELRKMSPSVKGIMHDPKKVYEDEEVGVKIDWNNTDAAPNVPPEENEHTKQLLVQQLTEAVKHTKKVQPEDTIKSLVTDVKQKLALSEKEYTQLMLDAEERISKENLFLEEKQKLVSHLKSVAAIDESQPSEGDLEVVSNSTPDVDTFDIAMKFPEGSVLAKKYETLSSVQKEQLRCRWKSNRSVQLFVITTGEHEKERLMFLNEFVLSLYKDHQIFLINDEKIQLLKIKKIMDWARSDLNDVNDMMMKNKQMFDTNFLCYLNLAISKEAEAMRQREGRDPRINPWLCILTIIHRAVTSLIKADMAEDVYMIGLICDFDNPKVRSYLLEFMLATMPRSDWKSFKDLIISASESLKNRPPEERNDLEGAAPHFVEAIMQLRDEVEKMIPDWVIDELLSEDDRRYMIENNRLKCPVLQLDLEPKKATPPATQIDHLGAVPSKVPQSIEKIPHCVLQGCQWPVESTHLSDISPFDVFNVPKVYNIDKARLNQQFKSYQFALHPDKHASKQEEELQLITENSSVINGHYKCLIDDKSRAKLLFSLRYGEEKFQEEVNKSDGLLLDDIMEMHERVQCLEDAEEASAMRNEIEAVIEDAIGGLTVAFDKDDTAAIVKHFQMLSFYKQLLEQVKEIKEE</sequence>
<dbReference type="NCBIfam" id="TIGR00714">
    <property type="entry name" value="hscB"/>
    <property type="match status" value="1"/>
</dbReference>
<dbReference type="Gene3D" id="2.60.40.790">
    <property type="match status" value="1"/>
</dbReference>
<dbReference type="GO" id="GO:0001671">
    <property type="term" value="F:ATPase activator activity"/>
    <property type="evidence" value="ECO:0007669"/>
    <property type="project" value="InterPro"/>
</dbReference>
<dbReference type="GO" id="GO:0044571">
    <property type="term" value="P:[2Fe-2S] cluster assembly"/>
    <property type="evidence" value="ECO:0007669"/>
    <property type="project" value="InterPro"/>
</dbReference>
<reference evidence="5" key="1">
    <citation type="submission" date="2023-08" db="EMBL/GenBank/DDBJ databases">
        <title>Draft sequence of the Babesia gibsoni genome.</title>
        <authorList>
            <person name="Yamagishi J.Y."/>
            <person name="Xuan X.X."/>
        </authorList>
    </citation>
    <scope>NUCLEOTIDE SEQUENCE</scope>
    <source>
        <strain evidence="5">Azabu</strain>
    </source>
</reference>
<gene>
    <name evidence="5" type="ORF">BgAZ_108930</name>
</gene>
<dbReference type="Gene3D" id="1.20.1280.20">
    <property type="entry name" value="HscB, C-terminal domain"/>
    <property type="match status" value="1"/>
</dbReference>
<comment type="caution">
    <text evidence="5">The sequence shown here is derived from an EMBL/GenBank/DDBJ whole genome shotgun (WGS) entry which is preliminary data.</text>
</comment>
<dbReference type="InterPro" id="IPR036869">
    <property type="entry name" value="J_dom_sf"/>
</dbReference>
<dbReference type="SUPFAM" id="SSF46565">
    <property type="entry name" value="Chaperone J-domain"/>
    <property type="match status" value="1"/>
</dbReference>
<evidence type="ECO:0000259" key="4">
    <source>
        <dbReference type="PROSITE" id="PS51203"/>
    </source>
</evidence>
<protein>
    <recommendedName>
        <fullName evidence="4">CS domain-containing protein</fullName>
    </recommendedName>
</protein>
<dbReference type="PANTHER" id="PTHR14021:SF15">
    <property type="entry name" value="IRON-SULFUR CLUSTER CO-CHAPERONE PROTEIN HSCB"/>
    <property type="match status" value="1"/>
</dbReference>
<dbReference type="Proteomes" id="UP001230268">
    <property type="component" value="Unassembled WGS sequence"/>
</dbReference>